<evidence type="ECO:0000313" key="5">
    <source>
        <dbReference type="RefSeq" id="XP_029635283.1"/>
    </source>
</evidence>
<dbReference type="Pfam" id="PF03807">
    <property type="entry name" value="F420_oxidored"/>
    <property type="match status" value="1"/>
</dbReference>
<feature type="transmembrane region" description="Helical" evidence="2">
    <location>
        <begin position="370"/>
        <end position="392"/>
    </location>
</feature>
<keyword evidence="4" id="KW-1185">Reference proteome</keyword>
<evidence type="ECO:0000313" key="4">
    <source>
        <dbReference type="Proteomes" id="UP000515154"/>
    </source>
</evidence>
<feature type="transmembrane region" description="Helical" evidence="2">
    <location>
        <begin position="191"/>
        <end position="210"/>
    </location>
</feature>
<evidence type="ECO:0000313" key="8">
    <source>
        <dbReference type="RefSeq" id="XP_036358001.1"/>
    </source>
</evidence>
<keyword evidence="2" id="KW-1133">Transmembrane helix</keyword>
<dbReference type="InterPro" id="IPR036291">
    <property type="entry name" value="NAD(P)-bd_dom_sf"/>
</dbReference>
<organism evidence="4 5">
    <name type="scientific">Octopus sinensis</name>
    <name type="common">East Asian common octopus</name>
    <dbReference type="NCBI Taxonomy" id="2607531"/>
    <lineage>
        <taxon>Eukaryota</taxon>
        <taxon>Metazoa</taxon>
        <taxon>Spiralia</taxon>
        <taxon>Lophotrochozoa</taxon>
        <taxon>Mollusca</taxon>
        <taxon>Cephalopoda</taxon>
        <taxon>Coleoidea</taxon>
        <taxon>Octopodiformes</taxon>
        <taxon>Octopoda</taxon>
        <taxon>Incirrata</taxon>
        <taxon>Octopodidae</taxon>
        <taxon>Octopus</taxon>
    </lineage>
</organism>
<keyword evidence="1" id="KW-0560">Oxidoreductase</keyword>
<sequence length="463" mass="53190">MDSKKISILGTGDFARAFALRAFKCNYDVIMGSRDPSNRSLEVIDRYFSDIEVVDIDSCIKHSDMVIVAIRPIHYSTLSQFKKQLRGKVIVEVSNDTIDKEISNAEQLCEYTGARVVKGFNVLSSWALLSESFGGSKNVFICSDDAEAKTRVMQLTRNIGFTPIDRGMLRSARDIEHTAAKIFPEWISPTIFAWVSFLLFTLWSIARMFMRETIDWSSFPLRRFNPAVCTTAIFLLACCYLPGELAAFFQLYYGNKIKRFPNWLDRWLKSRKQIGLWAFFFATFHMIISVLILASGNPYHFLVVAKYKDYNLEGNITVQVPERYAFYKHGEIMLLAGVVTYISMAILAVSTIPSILERLNWHEFALIQSYLGYFTLAVGITHVLIYGAPWWITLTKPFVLIRSFTFISSILPLTVLFFKIILLLPCVFRPLRQIRAGKEAKFLWQKKKKSKKYFINHEAVTSV</sequence>
<evidence type="ECO:0000256" key="2">
    <source>
        <dbReference type="SAM" id="Phobius"/>
    </source>
</evidence>
<dbReference type="KEGG" id="osn:115210721"/>
<evidence type="ECO:0000313" key="7">
    <source>
        <dbReference type="RefSeq" id="XP_036358000.1"/>
    </source>
</evidence>
<dbReference type="RefSeq" id="XP_036358001.1">
    <property type="nucleotide sequence ID" value="XM_036502108.1"/>
</dbReference>
<dbReference type="GO" id="GO:0052851">
    <property type="term" value="F:ferric-chelate reductase (NADPH) activity"/>
    <property type="evidence" value="ECO:0007669"/>
    <property type="project" value="TreeGrafter"/>
</dbReference>
<evidence type="ECO:0000256" key="1">
    <source>
        <dbReference type="ARBA" id="ARBA00023002"/>
    </source>
</evidence>
<dbReference type="GO" id="GO:0008823">
    <property type="term" value="F:cupric reductase (NADH) activity"/>
    <property type="evidence" value="ECO:0007669"/>
    <property type="project" value="TreeGrafter"/>
</dbReference>
<evidence type="ECO:0000259" key="3">
    <source>
        <dbReference type="Pfam" id="PF03807"/>
    </source>
</evidence>
<dbReference type="AlphaFoldDB" id="A0A6P7SB44"/>
<proteinExistence type="predicted"/>
<dbReference type="RefSeq" id="XP_029635284.1">
    <property type="nucleotide sequence ID" value="XM_029779424.2"/>
</dbReference>
<keyword evidence="2" id="KW-0472">Membrane</keyword>
<dbReference type="GO" id="GO:0005768">
    <property type="term" value="C:endosome"/>
    <property type="evidence" value="ECO:0007669"/>
    <property type="project" value="TreeGrafter"/>
</dbReference>
<evidence type="ECO:0000313" key="9">
    <source>
        <dbReference type="RefSeq" id="XP_036358002.1"/>
    </source>
</evidence>
<dbReference type="RefSeq" id="XP_036358000.1">
    <property type="nucleotide sequence ID" value="XM_036502107.1"/>
</dbReference>
<gene>
    <name evidence="5 6 7 8 9" type="primary">LOC115210721</name>
</gene>
<dbReference type="RefSeq" id="XP_036358002.1">
    <property type="nucleotide sequence ID" value="XM_036502109.1"/>
</dbReference>
<dbReference type="InterPro" id="IPR028939">
    <property type="entry name" value="P5C_Rdtase_cat_N"/>
</dbReference>
<dbReference type="PANTHER" id="PTHR14239">
    <property type="entry name" value="DUDULIN-RELATED"/>
    <property type="match status" value="1"/>
</dbReference>
<reference evidence="5 6" key="1">
    <citation type="submission" date="2025-08" db="UniProtKB">
        <authorList>
            <consortium name="RefSeq"/>
        </authorList>
    </citation>
    <scope>IDENTIFICATION</scope>
</reference>
<accession>A0A6P7SB44</accession>
<dbReference type="Gene3D" id="3.40.50.720">
    <property type="entry name" value="NAD(P)-binding Rossmann-like Domain"/>
    <property type="match status" value="1"/>
</dbReference>
<keyword evidence="2" id="KW-0812">Transmembrane</keyword>
<feature type="transmembrane region" description="Helical" evidence="2">
    <location>
        <begin position="332"/>
        <end position="349"/>
    </location>
</feature>
<dbReference type="Proteomes" id="UP000515154">
    <property type="component" value="Linkage group LG4"/>
</dbReference>
<dbReference type="GO" id="GO:0015677">
    <property type="term" value="P:copper ion import"/>
    <property type="evidence" value="ECO:0007669"/>
    <property type="project" value="TreeGrafter"/>
</dbReference>
<dbReference type="PANTHER" id="PTHR14239:SF0">
    <property type="entry name" value="F420-DEPENDENT NADP REDUCTASE"/>
    <property type="match status" value="1"/>
</dbReference>
<name>A0A6P7SB44_9MOLL</name>
<feature type="domain" description="Pyrroline-5-carboxylate reductase catalytic N-terminal" evidence="3">
    <location>
        <begin position="5"/>
        <end position="95"/>
    </location>
</feature>
<feature type="transmembrane region" description="Helical" evidence="2">
    <location>
        <begin position="230"/>
        <end position="253"/>
    </location>
</feature>
<feature type="transmembrane region" description="Helical" evidence="2">
    <location>
        <begin position="274"/>
        <end position="294"/>
    </location>
</feature>
<evidence type="ECO:0000313" key="6">
    <source>
        <dbReference type="RefSeq" id="XP_029635284.1"/>
    </source>
</evidence>
<feature type="transmembrane region" description="Helical" evidence="2">
    <location>
        <begin position="404"/>
        <end position="428"/>
    </location>
</feature>
<dbReference type="GO" id="GO:0005886">
    <property type="term" value="C:plasma membrane"/>
    <property type="evidence" value="ECO:0007669"/>
    <property type="project" value="TreeGrafter"/>
</dbReference>
<protein>
    <submittedName>
        <fullName evidence="5 6">Metalloreductase STEAP4-like</fullName>
    </submittedName>
</protein>
<dbReference type="RefSeq" id="XP_029635283.1">
    <property type="nucleotide sequence ID" value="XM_029779423.2"/>
</dbReference>
<dbReference type="SUPFAM" id="SSF51735">
    <property type="entry name" value="NAD(P)-binding Rossmann-fold domains"/>
    <property type="match status" value="1"/>
</dbReference>
<dbReference type="InterPro" id="IPR051267">
    <property type="entry name" value="STEAP_metalloreductase"/>
</dbReference>